<evidence type="ECO:0000259" key="1">
    <source>
        <dbReference type="Pfam" id="PF14534"/>
    </source>
</evidence>
<accession>A0A1W6Z102</accession>
<dbReference type="SUPFAM" id="SSF54427">
    <property type="entry name" value="NTF2-like"/>
    <property type="match status" value="1"/>
</dbReference>
<dbReference type="AlphaFoldDB" id="A0A1W6Z102"/>
<keyword evidence="3" id="KW-1185">Reference proteome</keyword>
<organism evidence="2 3">
    <name type="scientific">Bordetella genomosp. 9</name>
    <dbReference type="NCBI Taxonomy" id="1416803"/>
    <lineage>
        <taxon>Bacteria</taxon>
        <taxon>Pseudomonadati</taxon>
        <taxon>Pseudomonadota</taxon>
        <taxon>Betaproteobacteria</taxon>
        <taxon>Burkholderiales</taxon>
        <taxon>Alcaligenaceae</taxon>
        <taxon>Bordetella</taxon>
    </lineage>
</organism>
<dbReference type="Pfam" id="PF14534">
    <property type="entry name" value="DUF4440"/>
    <property type="match status" value="1"/>
</dbReference>
<dbReference type="RefSeq" id="WP_086072620.1">
    <property type="nucleotide sequence ID" value="NZ_CP021109.1"/>
</dbReference>
<dbReference type="Gene3D" id="3.10.450.50">
    <property type="match status" value="1"/>
</dbReference>
<sequence>MTTDDARIEVAECVEALRRQMLDPDGGSLAALTADALSYGHSNGTVEDKAAFIDALVSRRSDFRRIELSEQNIIVVGDVALVRHLMDADTNDGGKPGHVSLRILLVWHRQADGWKLLARQAVRAPT</sequence>
<evidence type="ECO:0000313" key="2">
    <source>
        <dbReference type="EMBL" id="ARP87035.1"/>
    </source>
</evidence>
<dbReference type="EMBL" id="CP021109">
    <property type="protein sequence ID" value="ARP87035.1"/>
    <property type="molecule type" value="Genomic_DNA"/>
</dbReference>
<name>A0A1W6Z102_9BORD</name>
<reference evidence="2 3" key="1">
    <citation type="submission" date="2017-05" db="EMBL/GenBank/DDBJ databases">
        <title>Complete and WGS of Bordetella genogroups.</title>
        <authorList>
            <person name="Spilker T."/>
            <person name="LiPuma J."/>
        </authorList>
    </citation>
    <scope>NUCLEOTIDE SEQUENCE [LARGE SCALE GENOMIC DNA]</scope>
    <source>
        <strain evidence="2 3">AU17164</strain>
    </source>
</reference>
<evidence type="ECO:0000313" key="3">
    <source>
        <dbReference type="Proteomes" id="UP000194139"/>
    </source>
</evidence>
<dbReference type="InterPro" id="IPR027843">
    <property type="entry name" value="DUF4440"/>
</dbReference>
<gene>
    <name evidence="2" type="ORF">CAL13_13070</name>
</gene>
<dbReference type="Proteomes" id="UP000194139">
    <property type="component" value="Chromosome"/>
</dbReference>
<dbReference type="InterPro" id="IPR032710">
    <property type="entry name" value="NTF2-like_dom_sf"/>
</dbReference>
<protein>
    <recommendedName>
        <fullName evidence="1">DUF4440 domain-containing protein</fullName>
    </recommendedName>
</protein>
<proteinExistence type="predicted"/>
<feature type="domain" description="DUF4440" evidence="1">
    <location>
        <begin position="10"/>
        <end position="116"/>
    </location>
</feature>